<sequence>MKTEQCSEAWNTLVGSSKAAVPSATFRRNMSVSMRSERHCDGDLMNSPASTS</sequence>
<accession>A0A7Z7FK02</accession>
<comment type="caution">
    <text evidence="2">The sequence shown here is derived from an EMBL/GenBank/DDBJ whole genome shotgun (WGS) entry which is preliminary data.</text>
</comment>
<dbReference type="Proteomes" id="UP000198900">
    <property type="component" value="Unassembled WGS sequence"/>
</dbReference>
<reference evidence="2" key="1">
    <citation type="submission" date="2016-10" db="EMBL/GenBank/DDBJ databases">
        <authorList>
            <person name="Varghese N."/>
            <person name="Submissions S."/>
        </authorList>
    </citation>
    <scope>NUCLEOTIDE SEQUENCE [LARGE SCALE GENOMIC DNA]</scope>
    <source>
        <strain evidence="2">YR281</strain>
    </source>
</reference>
<keyword evidence="3" id="KW-1185">Reference proteome</keyword>
<evidence type="ECO:0000313" key="2">
    <source>
        <dbReference type="EMBL" id="SDI74169.1"/>
    </source>
</evidence>
<dbReference type="EMBL" id="FNDI01000023">
    <property type="protein sequence ID" value="SDI74169.1"/>
    <property type="molecule type" value="Genomic_DNA"/>
</dbReference>
<evidence type="ECO:0000313" key="3">
    <source>
        <dbReference type="Proteomes" id="UP000198900"/>
    </source>
</evidence>
<gene>
    <name evidence="2" type="ORF">SAMN04487926_12332</name>
</gene>
<protein>
    <submittedName>
        <fullName evidence="2">Uncharacterized protein</fullName>
    </submittedName>
</protein>
<name>A0A7Z7FK02_9BURK</name>
<evidence type="ECO:0000256" key="1">
    <source>
        <dbReference type="SAM" id="MobiDB-lite"/>
    </source>
</evidence>
<dbReference type="AlphaFoldDB" id="A0A7Z7FK02"/>
<feature type="region of interest" description="Disordered" evidence="1">
    <location>
        <begin position="30"/>
        <end position="52"/>
    </location>
</feature>
<organism evidence="2 3">
    <name type="scientific">Paraburkholderia steynii</name>
    <dbReference type="NCBI Taxonomy" id="1245441"/>
    <lineage>
        <taxon>Bacteria</taxon>
        <taxon>Pseudomonadati</taxon>
        <taxon>Pseudomonadota</taxon>
        <taxon>Betaproteobacteria</taxon>
        <taxon>Burkholderiales</taxon>
        <taxon>Burkholderiaceae</taxon>
        <taxon>Paraburkholderia</taxon>
    </lineage>
</organism>
<proteinExistence type="predicted"/>